<dbReference type="GO" id="GO:0016987">
    <property type="term" value="F:sigma factor activity"/>
    <property type="evidence" value="ECO:0007669"/>
    <property type="project" value="UniProtKB-KW"/>
</dbReference>
<dbReference type="GO" id="GO:0006352">
    <property type="term" value="P:DNA-templated transcription initiation"/>
    <property type="evidence" value="ECO:0007669"/>
    <property type="project" value="InterPro"/>
</dbReference>
<dbReference type="InterPro" id="IPR013249">
    <property type="entry name" value="RNA_pol_sigma70_r4_t2"/>
</dbReference>
<dbReference type="SUPFAM" id="SSF88659">
    <property type="entry name" value="Sigma3 and sigma4 domains of RNA polymerase sigma factors"/>
    <property type="match status" value="1"/>
</dbReference>
<keyword evidence="3" id="KW-0731">Sigma factor</keyword>
<sequence>MKNSLHFVDSDLLSAIAKGDQYALVELFHRYYHQLGFEILGITGSVDIAEQAVQDAFVMAWVQQEALAEIKECWTYLLVISRNIALIVMGEQKMKQEGKSNGAPEHPLSRSRQMIKDTVEQLPPFERQIYKMATVDRLSPQETAGLLDVTADQVKTIIDDALRLIRMELSNHMEPCVVVVLTSVLVVGDQL</sequence>
<dbReference type="SUPFAM" id="SSF88946">
    <property type="entry name" value="Sigma2 domain of RNA polymerase sigma factors"/>
    <property type="match status" value="1"/>
</dbReference>
<dbReference type="InterPro" id="IPR013325">
    <property type="entry name" value="RNA_pol_sigma_r2"/>
</dbReference>
<dbReference type="AlphaFoldDB" id="A0A521AU68"/>
<dbReference type="Proteomes" id="UP000320300">
    <property type="component" value="Unassembled WGS sequence"/>
</dbReference>
<evidence type="ECO:0000313" key="7">
    <source>
        <dbReference type="Proteomes" id="UP000320300"/>
    </source>
</evidence>
<dbReference type="OrthoDB" id="799938at2"/>
<dbReference type="Gene3D" id="1.10.10.10">
    <property type="entry name" value="Winged helix-like DNA-binding domain superfamily/Winged helix DNA-binding domain"/>
    <property type="match status" value="1"/>
</dbReference>
<dbReference type="PANTHER" id="PTHR43133">
    <property type="entry name" value="RNA POLYMERASE ECF-TYPE SIGMA FACTO"/>
    <property type="match status" value="1"/>
</dbReference>
<gene>
    <name evidence="6" type="ORF">SAMN06265348_101457</name>
</gene>
<keyword evidence="4" id="KW-0804">Transcription</keyword>
<dbReference type="Gene3D" id="1.10.1740.10">
    <property type="match status" value="1"/>
</dbReference>
<dbReference type="InterPro" id="IPR036388">
    <property type="entry name" value="WH-like_DNA-bd_sf"/>
</dbReference>
<evidence type="ECO:0000259" key="5">
    <source>
        <dbReference type="Pfam" id="PF08281"/>
    </source>
</evidence>
<dbReference type="PANTHER" id="PTHR43133:SF46">
    <property type="entry name" value="RNA POLYMERASE SIGMA-70 FACTOR ECF SUBFAMILY"/>
    <property type="match status" value="1"/>
</dbReference>
<evidence type="ECO:0000256" key="4">
    <source>
        <dbReference type="ARBA" id="ARBA00023163"/>
    </source>
</evidence>
<keyword evidence="7" id="KW-1185">Reference proteome</keyword>
<evidence type="ECO:0000256" key="3">
    <source>
        <dbReference type="ARBA" id="ARBA00023082"/>
    </source>
</evidence>
<reference evidence="6 7" key="1">
    <citation type="submission" date="2017-05" db="EMBL/GenBank/DDBJ databases">
        <authorList>
            <person name="Varghese N."/>
            <person name="Submissions S."/>
        </authorList>
    </citation>
    <scope>NUCLEOTIDE SEQUENCE [LARGE SCALE GENOMIC DNA]</scope>
    <source>
        <strain evidence="6 7">DSM 19036</strain>
    </source>
</reference>
<evidence type="ECO:0000256" key="1">
    <source>
        <dbReference type="ARBA" id="ARBA00010641"/>
    </source>
</evidence>
<dbReference type="InterPro" id="IPR039425">
    <property type="entry name" value="RNA_pol_sigma-70-like"/>
</dbReference>
<dbReference type="EMBL" id="FXTN01000001">
    <property type="protein sequence ID" value="SMO38344.1"/>
    <property type="molecule type" value="Genomic_DNA"/>
</dbReference>
<dbReference type="InterPro" id="IPR013324">
    <property type="entry name" value="RNA_pol_sigma_r3/r4-like"/>
</dbReference>
<keyword evidence="6" id="KW-0240">DNA-directed RNA polymerase</keyword>
<dbReference type="GO" id="GO:0000428">
    <property type="term" value="C:DNA-directed RNA polymerase complex"/>
    <property type="evidence" value="ECO:0007669"/>
    <property type="project" value="UniProtKB-KW"/>
</dbReference>
<evidence type="ECO:0000313" key="6">
    <source>
        <dbReference type="EMBL" id="SMO38344.1"/>
    </source>
</evidence>
<protein>
    <submittedName>
        <fullName evidence="6">DNA-directed RNA polymerase specialized sigma subunit, sigma24 family</fullName>
    </submittedName>
</protein>
<dbReference type="RefSeq" id="WP_142526541.1">
    <property type="nucleotide sequence ID" value="NZ_CBCSJO010000002.1"/>
</dbReference>
<name>A0A521AU68_9SPHI</name>
<accession>A0A521AU68</accession>
<evidence type="ECO:0000256" key="2">
    <source>
        <dbReference type="ARBA" id="ARBA00023015"/>
    </source>
</evidence>
<dbReference type="Pfam" id="PF08281">
    <property type="entry name" value="Sigma70_r4_2"/>
    <property type="match status" value="1"/>
</dbReference>
<organism evidence="6 7">
    <name type="scientific">Pedobacter westerhofensis</name>
    <dbReference type="NCBI Taxonomy" id="425512"/>
    <lineage>
        <taxon>Bacteria</taxon>
        <taxon>Pseudomonadati</taxon>
        <taxon>Bacteroidota</taxon>
        <taxon>Sphingobacteriia</taxon>
        <taxon>Sphingobacteriales</taxon>
        <taxon>Sphingobacteriaceae</taxon>
        <taxon>Pedobacter</taxon>
    </lineage>
</organism>
<keyword evidence="2" id="KW-0805">Transcription regulation</keyword>
<feature type="domain" description="RNA polymerase sigma factor 70 region 4 type 2" evidence="5">
    <location>
        <begin position="113"/>
        <end position="161"/>
    </location>
</feature>
<dbReference type="GO" id="GO:0003677">
    <property type="term" value="F:DNA binding"/>
    <property type="evidence" value="ECO:0007669"/>
    <property type="project" value="InterPro"/>
</dbReference>
<proteinExistence type="inferred from homology"/>
<comment type="similarity">
    <text evidence="1">Belongs to the sigma-70 factor family. ECF subfamily.</text>
</comment>